<dbReference type="Proteomes" id="UP000265618">
    <property type="component" value="Unassembled WGS sequence"/>
</dbReference>
<feature type="non-terminal residue" evidence="2">
    <location>
        <position position="1"/>
    </location>
</feature>
<dbReference type="EMBL" id="BDIP01004751">
    <property type="protein sequence ID" value="GIQ89162.1"/>
    <property type="molecule type" value="Genomic_DNA"/>
</dbReference>
<dbReference type="AlphaFoldDB" id="A0A9K3D5T5"/>
<proteinExistence type="predicted"/>
<protein>
    <submittedName>
        <fullName evidence="2">Uncharacterized protein</fullName>
    </submittedName>
</protein>
<keyword evidence="3" id="KW-1185">Reference proteome</keyword>
<accession>A0A9K3D5T5</accession>
<evidence type="ECO:0000256" key="1">
    <source>
        <dbReference type="SAM" id="MobiDB-lite"/>
    </source>
</evidence>
<name>A0A9K3D5T5_9EUKA</name>
<organism evidence="2 3">
    <name type="scientific">Kipferlia bialata</name>
    <dbReference type="NCBI Taxonomy" id="797122"/>
    <lineage>
        <taxon>Eukaryota</taxon>
        <taxon>Metamonada</taxon>
        <taxon>Carpediemonas-like organisms</taxon>
        <taxon>Kipferlia</taxon>
    </lineage>
</organism>
<gene>
    <name evidence="2" type="ORF">KIPB_011568</name>
</gene>
<feature type="region of interest" description="Disordered" evidence="1">
    <location>
        <begin position="129"/>
        <end position="148"/>
    </location>
</feature>
<evidence type="ECO:0000313" key="3">
    <source>
        <dbReference type="Proteomes" id="UP000265618"/>
    </source>
</evidence>
<comment type="caution">
    <text evidence="2">The sequence shown here is derived from an EMBL/GenBank/DDBJ whole genome shotgun (WGS) entry which is preliminary data.</text>
</comment>
<sequence>VRVSYDIFGPAPARARVMESLSPVGSVTVCSNIFHLLELHSAFQFGDILSKNPSGGTYAQAFLCRAQQLLDSQYTQSVLESMGHTGPMPGPGPREARCPYERAFQAGVSCLAGIQGRHSLPSAYGGCTSPPHSLSGQPHMHVTEGGDEGVSPEGVILLGIQYDMV</sequence>
<evidence type="ECO:0000313" key="2">
    <source>
        <dbReference type="EMBL" id="GIQ89162.1"/>
    </source>
</evidence>
<reference evidence="2 3" key="1">
    <citation type="journal article" date="2018" name="PLoS ONE">
        <title>The draft genome of Kipferlia bialata reveals reductive genome evolution in fornicate parasites.</title>
        <authorList>
            <person name="Tanifuji G."/>
            <person name="Takabayashi S."/>
            <person name="Kume K."/>
            <person name="Takagi M."/>
            <person name="Nakayama T."/>
            <person name="Kamikawa R."/>
            <person name="Inagaki Y."/>
            <person name="Hashimoto T."/>
        </authorList>
    </citation>
    <scope>NUCLEOTIDE SEQUENCE [LARGE SCALE GENOMIC DNA]</scope>
    <source>
        <strain evidence="2">NY0173</strain>
    </source>
</reference>